<comment type="cofactor">
    <cofactor evidence="15">
        <name>[2Fe-2S] cluster</name>
        <dbReference type="ChEBI" id="CHEBI:190135"/>
    </cofactor>
    <text evidence="15">Binds 1 [2Fe-2S] cluster per subunit.</text>
</comment>
<dbReference type="InterPro" id="IPR039261">
    <property type="entry name" value="FNR_nucleotide-bd"/>
</dbReference>
<dbReference type="Pfam" id="PF00970">
    <property type="entry name" value="FAD_binding_6"/>
    <property type="match status" value="1"/>
</dbReference>
<feature type="binding site" evidence="15 17">
    <location>
        <position position="228"/>
    </location>
    <ligand>
        <name>[2Fe-2S] cluster</name>
        <dbReference type="ChEBI" id="CHEBI:190135"/>
    </ligand>
</feature>
<evidence type="ECO:0000259" key="18">
    <source>
        <dbReference type="PROSITE" id="PS51384"/>
    </source>
</evidence>
<dbReference type="InterPro" id="IPR012165">
    <property type="entry name" value="Cyt_c3_hydrogenase_gsu"/>
</dbReference>
<feature type="binding site" evidence="15 17">
    <location>
        <position position="220"/>
    </location>
    <ligand>
        <name>[2Fe-2S] cluster</name>
        <dbReference type="ChEBI" id="CHEBI:190135"/>
    </ligand>
</feature>
<comment type="similarity">
    <text evidence="2 15">Belongs to the PyrK family.</text>
</comment>
<comment type="subunit">
    <text evidence="3 15">Heterotetramer of 2 PyrK and 2 PyrD type B subunits.</text>
</comment>
<dbReference type="GO" id="GO:0046872">
    <property type="term" value="F:metal ion binding"/>
    <property type="evidence" value="ECO:0007669"/>
    <property type="project" value="UniProtKB-KW"/>
</dbReference>
<evidence type="ECO:0000256" key="1">
    <source>
        <dbReference type="ARBA" id="ARBA00004715"/>
    </source>
</evidence>
<comment type="cofactor">
    <cofactor evidence="15 16">
        <name>FAD</name>
        <dbReference type="ChEBI" id="CHEBI:57692"/>
    </cofactor>
    <text evidence="15 16">Binds 1 FAD per subunit.</text>
</comment>
<dbReference type="InterPro" id="IPR017927">
    <property type="entry name" value="FAD-bd_FR_type"/>
</dbReference>
<dbReference type="InterPro" id="IPR023455">
    <property type="entry name" value="Dihydroorotate_DHASE_ETsu"/>
</dbReference>
<keyword evidence="6 15" id="KW-0001">2Fe-2S</keyword>
<dbReference type="CDD" id="cd06218">
    <property type="entry name" value="DHOD_e_trans"/>
    <property type="match status" value="1"/>
</dbReference>
<dbReference type="PRINTS" id="PR00409">
    <property type="entry name" value="PHDIOXRDTASE"/>
</dbReference>
<dbReference type="HAMAP" id="MF_01211">
    <property type="entry name" value="DHODB_Fe_S_bind"/>
    <property type="match status" value="1"/>
</dbReference>
<evidence type="ECO:0000256" key="10">
    <source>
        <dbReference type="ARBA" id="ARBA00022982"/>
    </source>
</evidence>
<dbReference type="InterPro" id="IPR001433">
    <property type="entry name" value="OxRdtase_FAD/NAD-bd"/>
</dbReference>
<dbReference type="Gene3D" id="2.40.30.10">
    <property type="entry name" value="Translation factors"/>
    <property type="match status" value="1"/>
</dbReference>
<evidence type="ECO:0000256" key="5">
    <source>
        <dbReference type="ARBA" id="ARBA00022630"/>
    </source>
</evidence>
<dbReference type="InterPro" id="IPR019480">
    <property type="entry name" value="Dihydroorotate_DH_Fe-S-bd"/>
</dbReference>
<sequence>MIVENMQVVAQEEIAPSIFRLRLSGDCAGEMKIPGQFVHVQVEQGINPTLRRPLSICDVDVENRELTLIYRVEGKGTKRLTEKRPGDAVNVFGPLGKGFPAEVLKEKQTAVLIGGGVGIPPLYYLAKQLVNRDVNVMTILGFRTAADVFLEKEFTALGETVITTEDGTKGLKGYVTDAFRQLPENAYDLFYTCGPKPMLQAVETAALSPGYISLEERMGCGIGACLACVCDLTVPDSQSGKKYRKICSDGPVFRAGEVMI</sequence>
<dbReference type="PANTHER" id="PTHR43513">
    <property type="entry name" value="DIHYDROOROTATE DEHYDROGENASE B (NAD(+)), ELECTRON TRANSFER SUBUNIT"/>
    <property type="match status" value="1"/>
</dbReference>
<keyword evidence="10 15" id="KW-0249">Electron transport</keyword>
<dbReference type="AlphaFoldDB" id="A0A1H3ME29"/>
<evidence type="ECO:0000313" key="20">
    <source>
        <dbReference type="Proteomes" id="UP000198935"/>
    </source>
</evidence>
<dbReference type="Proteomes" id="UP000198935">
    <property type="component" value="Unassembled WGS sequence"/>
</dbReference>
<dbReference type="PIRSF" id="PIRSF006816">
    <property type="entry name" value="Cyc3_hyd_g"/>
    <property type="match status" value="1"/>
</dbReference>
<accession>A0A1H3ME29</accession>
<dbReference type="SUPFAM" id="SSF63380">
    <property type="entry name" value="Riboflavin synthase domain-like"/>
    <property type="match status" value="1"/>
</dbReference>
<evidence type="ECO:0000256" key="11">
    <source>
        <dbReference type="ARBA" id="ARBA00023004"/>
    </source>
</evidence>
<dbReference type="GO" id="GO:0016491">
    <property type="term" value="F:oxidoreductase activity"/>
    <property type="evidence" value="ECO:0007669"/>
    <property type="project" value="InterPro"/>
</dbReference>
<gene>
    <name evidence="15" type="primary">pyrK</name>
    <name evidence="19" type="ORF">SAMN05421736_103200</name>
</gene>
<feature type="binding site" evidence="15 16">
    <location>
        <begin position="69"/>
        <end position="71"/>
    </location>
    <ligand>
        <name>FAD</name>
        <dbReference type="ChEBI" id="CHEBI:57692"/>
    </ligand>
</feature>
<dbReference type="SUPFAM" id="SSF52343">
    <property type="entry name" value="Ferredoxin reductase-like, C-terminal NADP-linked domain"/>
    <property type="match status" value="1"/>
</dbReference>
<dbReference type="OrthoDB" id="9778346at2"/>
<dbReference type="PROSITE" id="PS51384">
    <property type="entry name" value="FAD_FR"/>
    <property type="match status" value="1"/>
</dbReference>
<organism evidence="19 20">
    <name type="scientific">Evansella caseinilytica</name>
    <dbReference type="NCBI Taxonomy" id="1503961"/>
    <lineage>
        <taxon>Bacteria</taxon>
        <taxon>Bacillati</taxon>
        <taxon>Bacillota</taxon>
        <taxon>Bacilli</taxon>
        <taxon>Bacillales</taxon>
        <taxon>Bacillaceae</taxon>
        <taxon>Evansella</taxon>
    </lineage>
</organism>
<proteinExistence type="inferred from homology"/>
<comment type="function">
    <text evidence="15">Responsible for channeling the electrons from the oxidation of dihydroorotate from the FMN redox center in the PyrD type B subunit to the ultimate electron acceptor NAD(+).</text>
</comment>
<dbReference type="InterPro" id="IPR008333">
    <property type="entry name" value="Cbr1-like_FAD-bd_dom"/>
</dbReference>
<dbReference type="GO" id="GO:0009055">
    <property type="term" value="F:electron transfer activity"/>
    <property type="evidence" value="ECO:0007669"/>
    <property type="project" value="UniProtKB-UniRule"/>
</dbReference>
<evidence type="ECO:0000256" key="9">
    <source>
        <dbReference type="ARBA" id="ARBA00022975"/>
    </source>
</evidence>
<feature type="domain" description="FAD-binding FR-type" evidence="18">
    <location>
        <begin position="1"/>
        <end position="101"/>
    </location>
</feature>
<dbReference type="UniPathway" id="UPA00070">
    <property type="reaction ID" value="UER00945"/>
</dbReference>
<dbReference type="PANTHER" id="PTHR43513:SF3">
    <property type="entry name" value="DIHYDROOROTATE DEHYDROGENASE B (NAD(+)), ELECTRON TRANSFER SUBUNIT-RELATED"/>
    <property type="match status" value="1"/>
</dbReference>
<reference evidence="20" key="1">
    <citation type="submission" date="2016-10" db="EMBL/GenBank/DDBJ databases">
        <authorList>
            <person name="Varghese N."/>
            <person name="Submissions S."/>
        </authorList>
    </citation>
    <scope>NUCLEOTIDE SEQUENCE [LARGE SCALE GENOMIC DNA]</scope>
    <source>
        <strain evidence="20">SP</strain>
    </source>
</reference>
<evidence type="ECO:0000256" key="3">
    <source>
        <dbReference type="ARBA" id="ARBA00011669"/>
    </source>
</evidence>
<dbReference type="Pfam" id="PF10418">
    <property type="entry name" value="DHODB_Fe-S_bind"/>
    <property type="match status" value="1"/>
</dbReference>
<dbReference type="Gene3D" id="3.40.50.80">
    <property type="entry name" value="Nucleotide-binding domain of ferredoxin-NADP reductase (FNR) module"/>
    <property type="match status" value="1"/>
</dbReference>
<keyword evidence="20" id="KW-1185">Reference proteome</keyword>
<evidence type="ECO:0000256" key="6">
    <source>
        <dbReference type="ARBA" id="ARBA00022714"/>
    </source>
</evidence>
<evidence type="ECO:0000256" key="8">
    <source>
        <dbReference type="ARBA" id="ARBA00022827"/>
    </source>
</evidence>
<dbReference type="EMBL" id="FNPI01000003">
    <property type="protein sequence ID" value="SDY74866.1"/>
    <property type="molecule type" value="Genomic_DNA"/>
</dbReference>
<keyword evidence="5 15" id="KW-0285">Flavoprotein</keyword>
<feature type="binding site" evidence="15 16">
    <location>
        <begin position="76"/>
        <end position="77"/>
    </location>
    <ligand>
        <name>FAD</name>
        <dbReference type="ChEBI" id="CHEBI:57692"/>
    </ligand>
</feature>
<dbReference type="InterPro" id="IPR017938">
    <property type="entry name" value="Riboflavin_synthase-like_b-brl"/>
</dbReference>
<keyword evidence="11 15" id="KW-0408">Iron</keyword>
<evidence type="ECO:0000256" key="4">
    <source>
        <dbReference type="ARBA" id="ARBA00022448"/>
    </source>
</evidence>
<evidence type="ECO:0000256" key="12">
    <source>
        <dbReference type="ARBA" id="ARBA00023014"/>
    </source>
</evidence>
<keyword evidence="9 15" id="KW-0665">Pyrimidine biosynthesis</keyword>
<evidence type="ECO:0000256" key="13">
    <source>
        <dbReference type="ARBA" id="ARBA00069792"/>
    </source>
</evidence>
<dbReference type="STRING" id="1503961.SAMN05421736_103200"/>
<dbReference type="GO" id="GO:0051537">
    <property type="term" value="F:2 iron, 2 sulfur cluster binding"/>
    <property type="evidence" value="ECO:0007669"/>
    <property type="project" value="UniProtKB-KW"/>
</dbReference>
<dbReference type="Pfam" id="PF00175">
    <property type="entry name" value="NAD_binding_1"/>
    <property type="match status" value="1"/>
</dbReference>
<keyword evidence="8 15" id="KW-0274">FAD</keyword>
<protein>
    <recommendedName>
        <fullName evidence="13 15">Dihydroorotate dehydrogenase B (NAD(+)), electron transfer subunit</fullName>
    </recommendedName>
    <alternativeName>
        <fullName evidence="14 15">Dihydroorotate oxidase B, electron transfer subunit</fullName>
    </alternativeName>
</protein>
<evidence type="ECO:0000256" key="7">
    <source>
        <dbReference type="ARBA" id="ARBA00022723"/>
    </source>
</evidence>
<name>A0A1H3ME29_9BACI</name>
<dbReference type="InterPro" id="IPR050353">
    <property type="entry name" value="PyrK_electron_transfer"/>
</dbReference>
<dbReference type="GO" id="GO:0044205">
    <property type="term" value="P:'de novo' UMP biosynthetic process"/>
    <property type="evidence" value="ECO:0007669"/>
    <property type="project" value="UniProtKB-UniRule"/>
</dbReference>
<evidence type="ECO:0000256" key="14">
    <source>
        <dbReference type="ARBA" id="ARBA00082223"/>
    </source>
</evidence>
<comment type="pathway">
    <text evidence="1 15">Pyrimidine metabolism; UMP biosynthesis via de novo pathway; orotate from (S)-dihydroorotate (NAD(+) route): step 1/1.</text>
</comment>
<evidence type="ECO:0000256" key="17">
    <source>
        <dbReference type="PIRSR" id="PIRSR006816-2"/>
    </source>
</evidence>
<feature type="binding site" evidence="15 17">
    <location>
        <position position="247"/>
    </location>
    <ligand>
        <name>[2Fe-2S] cluster</name>
        <dbReference type="ChEBI" id="CHEBI:190135"/>
    </ligand>
</feature>
<evidence type="ECO:0000313" key="19">
    <source>
        <dbReference type="EMBL" id="SDY74866.1"/>
    </source>
</evidence>
<evidence type="ECO:0000256" key="16">
    <source>
        <dbReference type="PIRSR" id="PIRSR006816-1"/>
    </source>
</evidence>
<keyword evidence="4 15" id="KW-0813">Transport</keyword>
<dbReference type="FunFam" id="2.10.240.10:FF:000001">
    <property type="entry name" value="Dihydroorotate dehydrogenase B (NAD(+)), electron transfer subunit"/>
    <property type="match status" value="1"/>
</dbReference>
<feature type="binding site" evidence="15 16">
    <location>
        <begin position="52"/>
        <end position="55"/>
    </location>
    <ligand>
        <name>FAD</name>
        <dbReference type="ChEBI" id="CHEBI:57692"/>
    </ligand>
</feature>
<comment type="cofactor">
    <cofactor evidence="17">
        <name>[2Fe-2S] cluster</name>
        <dbReference type="ChEBI" id="CHEBI:190135"/>
    </cofactor>
    <text evidence="17">Binds 1 [2Fe-2S] cluster per subunit.</text>
</comment>
<keyword evidence="12 15" id="KW-0411">Iron-sulfur</keyword>
<dbReference type="NCBIfam" id="NF000799">
    <property type="entry name" value="PRK00054.1-4"/>
    <property type="match status" value="1"/>
</dbReference>
<keyword evidence="7 15" id="KW-0479">Metal-binding</keyword>
<evidence type="ECO:0000256" key="2">
    <source>
        <dbReference type="ARBA" id="ARBA00006422"/>
    </source>
</evidence>
<dbReference type="InterPro" id="IPR037117">
    <property type="entry name" value="Dihydroorotate_DH_ele_sf"/>
</dbReference>
<evidence type="ECO:0000256" key="15">
    <source>
        <dbReference type="HAMAP-Rule" id="MF_01211"/>
    </source>
</evidence>
<dbReference type="Gene3D" id="2.10.240.10">
    <property type="entry name" value="Dihydroorotate dehydrogenase, electron transfer subunit"/>
    <property type="match status" value="1"/>
</dbReference>
<dbReference type="GO" id="GO:0050660">
    <property type="term" value="F:flavin adenine dinucleotide binding"/>
    <property type="evidence" value="ECO:0007669"/>
    <property type="project" value="InterPro"/>
</dbReference>
<feature type="binding site" evidence="15 17">
    <location>
        <position position="225"/>
    </location>
    <ligand>
        <name>[2Fe-2S] cluster</name>
        <dbReference type="ChEBI" id="CHEBI:190135"/>
    </ligand>
</feature>